<organism evidence="2 3">
    <name type="scientific">Telmatospirillum siberiense</name>
    <dbReference type="NCBI Taxonomy" id="382514"/>
    <lineage>
        <taxon>Bacteria</taxon>
        <taxon>Pseudomonadati</taxon>
        <taxon>Pseudomonadota</taxon>
        <taxon>Alphaproteobacteria</taxon>
        <taxon>Rhodospirillales</taxon>
        <taxon>Rhodospirillaceae</taxon>
        <taxon>Telmatospirillum</taxon>
    </lineage>
</organism>
<dbReference type="InterPro" id="IPR013740">
    <property type="entry name" value="Redoxin"/>
</dbReference>
<protein>
    <recommendedName>
        <fullName evidence="1">Thioredoxin domain-containing protein</fullName>
    </recommendedName>
</protein>
<dbReference type="OrthoDB" id="9799347at2"/>
<dbReference type="Pfam" id="PF08534">
    <property type="entry name" value="Redoxin"/>
    <property type="match status" value="1"/>
</dbReference>
<gene>
    <name evidence="2" type="ORF">CWS72_23730</name>
</gene>
<evidence type="ECO:0000313" key="3">
    <source>
        <dbReference type="Proteomes" id="UP000233293"/>
    </source>
</evidence>
<dbReference type="GO" id="GO:0016491">
    <property type="term" value="F:oxidoreductase activity"/>
    <property type="evidence" value="ECO:0007669"/>
    <property type="project" value="InterPro"/>
</dbReference>
<name>A0A2N3PNN4_9PROT</name>
<dbReference type="PANTHER" id="PTHR42852">
    <property type="entry name" value="THIOL:DISULFIDE INTERCHANGE PROTEIN DSBE"/>
    <property type="match status" value="1"/>
</dbReference>
<sequence>MVRLLVTTVVGLATAFAVLVSPAIGGEPGLTYIVPVASESNDGTATRKQLPDLIFADASNMPVHLRQFQGKVVVLNFYTTTCGPCIKQMVYLDRLQGNFRQDVAVVTIAEDQGGVPLAKSFLSRQKLNYLRPFADINTGAALGAAIRGIPTTLVIDKQNRQVLKVEGPVEWDGAMMTSRLRELFDE</sequence>
<dbReference type="EMBL" id="PIUM01000039">
    <property type="protein sequence ID" value="PKU22021.1"/>
    <property type="molecule type" value="Genomic_DNA"/>
</dbReference>
<reference evidence="3" key="1">
    <citation type="submission" date="2017-12" db="EMBL/GenBank/DDBJ databases">
        <title>Draft genome sequence of Telmatospirillum siberiense 26-4b1T, an acidotolerant peatland alphaproteobacterium potentially involved in sulfur cycling.</title>
        <authorList>
            <person name="Hausmann B."/>
            <person name="Pjevac P."/>
            <person name="Schreck K."/>
            <person name="Herbold C.W."/>
            <person name="Daims H."/>
            <person name="Wagner M."/>
            <person name="Pester M."/>
            <person name="Loy A."/>
        </authorList>
    </citation>
    <scope>NUCLEOTIDE SEQUENCE [LARGE SCALE GENOMIC DNA]</scope>
    <source>
        <strain evidence="3">26-4b1</strain>
    </source>
</reference>
<dbReference type="InterPro" id="IPR013766">
    <property type="entry name" value="Thioredoxin_domain"/>
</dbReference>
<dbReference type="InterPro" id="IPR036249">
    <property type="entry name" value="Thioredoxin-like_sf"/>
</dbReference>
<evidence type="ECO:0000259" key="1">
    <source>
        <dbReference type="PROSITE" id="PS51352"/>
    </source>
</evidence>
<proteinExistence type="predicted"/>
<dbReference type="InterPro" id="IPR050553">
    <property type="entry name" value="Thioredoxin_ResA/DsbE_sf"/>
</dbReference>
<evidence type="ECO:0000313" key="2">
    <source>
        <dbReference type="EMBL" id="PKU22021.1"/>
    </source>
</evidence>
<dbReference type="Proteomes" id="UP000233293">
    <property type="component" value="Unassembled WGS sequence"/>
</dbReference>
<dbReference type="CDD" id="cd02966">
    <property type="entry name" value="TlpA_like_family"/>
    <property type="match status" value="1"/>
</dbReference>
<feature type="domain" description="Thioredoxin" evidence="1">
    <location>
        <begin position="44"/>
        <end position="186"/>
    </location>
</feature>
<dbReference type="SUPFAM" id="SSF52833">
    <property type="entry name" value="Thioredoxin-like"/>
    <property type="match status" value="1"/>
</dbReference>
<keyword evidence="3" id="KW-1185">Reference proteome</keyword>
<accession>A0A2N3PNN4</accession>
<comment type="caution">
    <text evidence="2">The sequence shown here is derived from an EMBL/GenBank/DDBJ whole genome shotgun (WGS) entry which is preliminary data.</text>
</comment>
<dbReference type="AlphaFoldDB" id="A0A2N3PNN4"/>
<dbReference type="PANTHER" id="PTHR42852:SF13">
    <property type="entry name" value="PROTEIN DIPZ"/>
    <property type="match status" value="1"/>
</dbReference>
<dbReference type="PROSITE" id="PS51352">
    <property type="entry name" value="THIOREDOXIN_2"/>
    <property type="match status" value="1"/>
</dbReference>
<dbReference type="RefSeq" id="WP_101253135.1">
    <property type="nucleotide sequence ID" value="NZ_PIUM01000039.1"/>
</dbReference>
<dbReference type="Gene3D" id="3.40.30.10">
    <property type="entry name" value="Glutaredoxin"/>
    <property type="match status" value="1"/>
</dbReference>